<dbReference type="Proteomes" id="UP000289016">
    <property type="component" value="Unassembled WGS sequence"/>
</dbReference>
<gene>
    <name evidence="2" type="ORF">DN595_23160</name>
</gene>
<evidence type="ECO:0000256" key="1">
    <source>
        <dbReference type="SAM" id="Phobius"/>
    </source>
</evidence>
<evidence type="ECO:0000313" key="3">
    <source>
        <dbReference type="Proteomes" id="UP000289016"/>
    </source>
</evidence>
<dbReference type="RefSeq" id="WP_049017591.1">
    <property type="nucleotide sequence ID" value="NZ_JAFHGL010000102.1"/>
</dbReference>
<proteinExistence type="predicted"/>
<organism evidence="2 3">
    <name type="scientific">Enterobacter cloacae</name>
    <dbReference type="NCBI Taxonomy" id="550"/>
    <lineage>
        <taxon>Bacteria</taxon>
        <taxon>Pseudomonadati</taxon>
        <taxon>Pseudomonadota</taxon>
        <taxon>Gammaproteobacteria</taxon>
        <taxon>Enterobacterales</taxon>
        <taxon>Enterobacteriaceae</taxon>
        <taxon>Enterobacter</taxon>
        <taxon>Enterobacter cloacae complex</taxon>
    </lineage>
</organism>
<name>A0AB37VD30_ENTCL</name>
<dbReference type="AlphaFoldDB" id="A0AB37VD30"/>
<accession>A0AB37VD30</accession>
<keyword evidence="1" id="KW-0812">Transmembrane</keyword>
<keyword evidence="1" id="KW-1133">Transmembrane helix</keyword>
<dbReference type="EMBL" id="QKPI01000081">
    <property type="protein sequence ID" value="RWT73721.1"/>
    <property type="molecule type" value="Genomic_DNA"/>
</dbReference>
<reference evidence="2 3" key="1">
    <citation type="submission" date="2018-06" db="EMBL/GenBank/DDBJ databases">
        <title>Carbapenemase-producing Enterobacteriaceae present in wastewater treatment plant effluent and nearby surface waters in the US.</title>
        <authorList>
            <person name="Mathys D.A."/>
            <person name="Mollenkopf D.F."/>
            <person name="Feicht S.M."/>
            <person name="Adams R.J."/>
            <person name="Albers A.L."/>
            <person name="Grooters S.V."/>
            <person name="Stuever D.M."/>
            <person name="Daniels J.B."/>
            <person name="Wittum T.E."/>
        </authorList>
    </citation>
    <scope>NUCLEOTIDE SEQUENCE [LARGE SCALE GENOMIC DNA]</scope>
    <source>
        <strain evidence="2 3">GEO_23_Down_A</strain>
    </source>
</reference>
<comment type="caution">
    <text evidence="2">The sequence shown here is derived from an EMBL/GenBank/DDBJ whole genome shotgun (WGS) entry which is preliminary data.</text>
</comment>
<evidence type="ECO:0000313" key="2">
    <source>
        <dbReference type="EMBL" id="RWT73721.1"/>
    </source>
</evidence>
<sequence>MVPGIRKVLRFAGAPVDASEAERRKYGRRLILIVTACLLPLLFVGAPLWVFVLSQVVWGAGMYAGISLIGDKTDIQ</sequence>
<protein>
    <submittedName>
        <fullName evidence="2">Uncharacterized protein</fullName>
    </submittedName>
</protein>
<keyword evidence="1" id="KW-0472">Membrane</keyword>
<feature type="transmembrane region" description="Helical" evidence="1">
    <location>
        <begin position="30"/>
        <end position="52"/>
    </location>
</feature>